<evidence type="ECO:0000313" key="1">
    <source>
        <dbReference type="EMBL" id="KAJ9104042.1"/>
    </source>
</evidence>
<name>A0ACC2W062_9TREE</name>
<dbReference type="Proteomes" id="UP001241377">
    <property type="component" value="Unassembled WGS sequence"/>
</dbReference>
<reference evidence="1" key="1">
    <citation type="submission" date="2023-04" db="EMBL/GenBank/DDBJ databases">
        <title>Draft Genome sequencing of Naganishia species isolated from polar environments using Oxford Nanopore Technology.</title>
        <authorList>
            <person name="Leo P."/>
            <person name="Venkateswaran K."/>
        </authorList>
    </citation>
    <scope>NUCLEOTIDE SEQUENCE</scope>
    <source>
        <strain evidence="1">MNA-CCFEE 5261</strain>
    </source>
</reference>
<gene>
    <name evidence="1" type="ORF">QFC19_004176</name>
</gene>
<comment type="caution">
    <text evidence="1">The sequence shown here is derived from an EMBL/GenBank/DDBJ whole genome shotgun (WGS) entry which is preliminary data.</text>
</comment>
<proteinExistence type="predicted"/>
<accession>A0ACC2W062</accession>
<protein>
    <submittedName>
        <fullName evidence="1">Uncharacterized protein</fullName>
    </submittedName>
</protein>
<dbReference type="EMBL" id="JASBWR010000043">
    <property type="protein sequence ID" value="KAJ9104042.1"/>
    <property type="molecule type" value="Genomic_DNA"/>
</dbReference>
<evidence type="ECO:0000313" key="2">
    <source>
        <dbReference type="Proteomes" id="UP001241377"/>
    </source>
</evidence>
<organism evidence="1 2">
    <name type="scientific">Naganishia cerealis</name>
    <dbReference type="NCBI Taxonomy" id="610337"/>
    <lineage>
        <taxon>Eukaryota</taxon>
        <taxon>Fungi</taxon>
        <taxon>Dikarya</taxon>
        <taxon>Basidiomycota</taxon>
        <taxon>Agaricomycotina</taxon>
        <taxon>Tremellomycetes</taxon>
        <taxon>Filobasidiales</taxon>
        <taxon>Filobasidiaceae</taxon>
        <taxon>Naganishia</taxon>
    </lineage>
</organism>
<sequence length="198" mass="22233">MPALILEFVIDVMCDKQANLTADVAAIFANGDPSKASPLNTLCHLEKIAYLLQIPKLANLVNNSLPNTARNHPALAFAEALQQVPIHKKLAYAALRHFDIELAHKCCFHFWRRICAIQASKFYDVNFNEYEWQRLAHLRFVLAIYSERPLKTSRVRAGFDWKHIALRFLEYMCSEEPDFVPSGGDETSVAGPSGTSGG</sequence>
<keyword evidence="2" id="KW-1185">Reference proteome</keyword>